<organism evidence="8 9">
    <name type="scientific">Pseudidiomarina maritima</name>
    <dbReference type="NCBI Taxonomy" id="519453"/>
    <lineage>
        <taxon>Bacteria</taxon>
        <taxon>Pseudomonadati</taxon>
        <taxon>Pseudomonadota</taxon>
        <taxon>Gammaproteobacteria</taxon>
        <taxon>Alteromonadales</taxon>
        <taxon>Idiomarinaceae</taxon>
        <taxon>Pseudidiomarina</taxon>
    </lineage>
</organism>
<keyword evidence="3" id="KW-1003">Cell membrane</keyword>
<evidence type="ECO:0000256" key="7">
    <source>
        <dbReference type="RuleBase" id="RU004379"/>
    </source>
</evidence>
<dbReference type="InterPro" id="IPR006214">
    <property type="entry name" value="Bax_inhibitor_1-related"/>
</dbReference>
<accession>A0A1I6GCX4</accession>
<keyword evidence="4 7" id="KW-0812">Transmembrane</keyword>
<dbReference type="Pfam" id="PF01027">
    <property type="entry name" value="Bax1-I"/>
    <property type="match status" value="1"/>
</dbReference>
<dbReference type="GO" id="GO:0006508">
    <property type="term" value="P:proteolysis"/>
    <property type="evidence" value="ECO:0007669"/>
    <property type="project" value="UniProtKB-KW"/>
</dbReference>
<reference evidence="9" key="1">
    <citation type="submission" date="2016-10" db="EMBL/GenBank/DDBJ databases">
        <authorList>
            <person name="Varghese N."/>
            <person name="Submissions S."/>
        </authorList>
    </citation>
    <scope>NUCLEOTIDE SEQUENCE [LARGE SCALE GENOMIC DNA]</scope>
    <source>
        <strain evidence="9">CGMCC 1.7285</strain>
    </source>
</reference>
<dbReference type="CDD" id="cd10433">
    <property type="entry name" value="YccA_like"/>
    <property type="match status" value="1"/>
</dbReference>
<dbReference type="Proteomes" id="UP000199424">
    <property type="component" value="Unassembled WGS sequence"/>
</dbReference>
<dbReference type="GO" id="GO:0005886">
    <property type="term" value="C:plasma membrane"/>
    <property type="evidence" value="ECO:0007669"/>
    <property type="project" value="UniProtKB-SubCell"/>
</dbReference>
<evidence type="ECO:0000256" key="6">
    <source>
        <dbReference type="ARBA" id="ARBA00023136"/>
    </source>
</evidence>
<feature type="transmembrane region" description="Helical" evidence="7">
    <location>
        <begin position="75"/>
        <end position="103"/>
    </location>
</feature>
<feature type="transmembrane region" description="Helical" evidence="7">
    <location>
        <begin position="165"/>
        <end position="188"/>
    </location>
</feature>
<evidence type="ECO:0000313" key="8">
    <source>
        <dbReference type="EMBL" id="SFR40039.1"/>
    </source>
</evidence>
<proteinExistence type="inferred from homology"/>
<name>A0A1I6GCX4_9GAMM</name>
<evidence type="ECO:0000256" key="3">
    <source>
        <dbReference type="ARBA" id="ARBA00022475"/>
    </source>
</evidence>
<feature type="transmembrane region" description="Helical" evidence="7">
    <location>
        <begin position="51"/>
        <end position="68"/>
    </location>
</feature>
<feature type="transmembrane region" description="Helical" evidence="7">
    <location>
        <begin position="200"/>
        <end position="221"/>
    </location>
</feature>
<dbReference type="GO" id="GO:0008233">
    <property type="term" value="F:peptidase activity"/>
    <property type="evidence" value="ECO:0007669"/>
    <property type="project" value="UniProtKB-KW"/>
</dbReference>
<evidence type="ECO:0000256" key="4">
    <source>
        <dbReference type="ARBA" id="ARBA00022692"/>
    </source>
</evidence>
<dbReference type="RefSeq" id="WP_092854928.1">
    <property type="nucleotide sequence ID" value="NZ_FOYU01000001.1"/>
</dbReference>
<dbReference type="AlphaFoldDB" id="A0A1I6GCX4"/>
<feature type="transmembrane region" description="Helical" evidence="7">
    <location>
        <begin position="109"/>
        <end position="129"/>
    </location>
</feature>
<evidence type="ECO:0000256" key="1">
    <source>
        <dbReference type="ARBA" id="ARBA00004651"/>
    </source>
</evidence>
<feature type="transmembrane region" description="Helical" evidence="7">
    <location>
        <begin position="141"/>
        <end position="159"/>
    </location>
</feature>
<keyword evidence="9" id="KW-1185">Reference proteome</keyword>
<comment type="subcellular location">
    <subcellularLocation>
        <location evidence="1">Cell membrane</location>
        <topology evidence="1">Multi-pass membrane protein</topology>
    </subcellularLocation>
</comment>
<protein>
    <submittedName>
        <fullName evidence="8">Modulator of FtsH protease</fullName>
    </submittedName>
</protein>
<evidence type="ECO:0000313" key="9">
    <source>
        <dbReference type="Proteomes" id="UP000199424"/>
    </source>
</evidence>
<feature type="transmembrane region" description="Helical" evidence="7">
    <location>
        <begin position="27"/>
        <end position="45"/>
    </location>
</feature>
<evidence type="ECO:0000256" key="2">
    <source>
        <dbReference type="ARBA" id="ARBA00010350"/>
    </source>
</evidence>
<gene>
    <name evidence="8" type="ORF">SAMN04488070_0495</name>
</gene>
<keyword evidence="8" id="KW-0378">Hydrolase</keyword>
<sequence length="224" mass="23939">MSNQAHISTSQRSETVLQTNKVLRNTYMLLGLTLAFSAFTAFLSASMNLPHPGFIITLVGFYGLLFLVHKTANSGLGLISTFALTGFMGYTLGPILGMISAIGPAGDQIIMTALGGTALIFFALSAYVLTTKKDMSFMGGMMMALFVVLIVAFIANIFLNIPALGLTLSALFILFSAGAILMQTSAIIHGGERNYVLATVYLYVSIYNIFVSLLNILMAFGGEE</sequence>
<comment type="similarity">
    <text evidence="2 7">Belongs to the BI1 family.</text>
</comment>
<dbReference type="PANTHER" id="PTHR23291:SF115">
    <property type="entry name" value="MODULATOR OF FTSH PROTEASE YCCA"/>
    <property type="match status" value="1"/>
</dbReference>
<dbReference type="EMBL" id="FOYU01000001">
    <property type="protein sequence ID" value="SFR40039.1"/>
    <property type="molecule type" value="Genomic_DNA"/>
</dbReference>
<keyword evidence="8" id="KW-0645">Protease</keyword>
<evidence type="ECO:0000256" key="5">
    <source>
        <dbReference type="ARBA" id="ARBA00022989"/>
    </source>
</evidence>
<keyword evidence="5 7" id="KW-1133">Transmembrane helix</keyword>
<keyword evidence="6 7" id="KW-0472">Membrane</keyword>
<dbReference type="PANTHER" id="PTHR23291">
    <property type="entry name" value="BAX INHIBITOR-RELATED"/>
    <property type="match status" value="1"/>
</dbReference>